<dbReference type="InParanoid" id="A7AWJ9"/>
<evidence type="ECO:0000256" key="8">
    <source>
        <dbReference type="SAM" id="MobiDB-lite"/>
    </source>
</evidence>
<keyword evidence="10" id="KW-0418">Kinase</keyword>
<reference evidence="10 11" key="1">
    <citation type="journal article" date="2007" name="PLoS Pathog.">
        <title>Genome sequence of Babesia bovis and comparative analysis of apicomplexan hemoprotozoa.</title>
        <authorList>
            <person name="Brayton K.A."/>
            <person name="Lau A.O.T."/>
            <person name="Herndon D.R."/>
            <person name="Hannick L."/>
            <person name="Kappmeyer L.S."/>
            <person name="Berens S.J."/>
            <person name="Bidwell S.L."/>
            <person name="Brown W.C."/>
            <person name="Crabtree J."/>
            <person name="Fadrosh D."/>
            <person name="Feldblum T."/>
            <person name="Forberger H.A."/>
            <person name="Haas B.J."/>
            <person name="Howell J.M."/>
            <person name="Khouri H."/>
            <person name="Koo H."/>
            <person name="Mann D.J."/>
            <person name="Norimine J."/>
            <person name="Paulsen I.T."/>
            <person name="Radune D."/>
            <person name="Ren Q."/>
            <person name="Smith R.K. Jr."/>
            <person name="Suarez C.E."/>
            <person name="White O."/>
            <person name="Wortman J.R."/>
            <person name="Knowles D.P. Jr."/>
            <person name="McElwain T.F."/>
            <person name="Nene V.M."/>
        </authorList>
    </citation>
    <scope>NUCLEOTIDE SEQUENCE [LARGE SCALE GENOMIC DNA]</scope>
    <source>
        <strain evidence="10">T2Bo</strain>
    </source>
</reference>
<dbReference type="OMA" id="ESEDHAC"/>
<evidence type="ECO:0000313" key="10">
    <source>
        <dbReference type="EMBL" id="EDO05427.1"/>
    </source>
</evidence>
<dbReference type="VEuPathDB" id="PiroplasmaDB:BBOV_I003450"/>
<dbReference type="PANTHER" id="PTHR22749">
    <property type="entry name" value="RIBOFLAVIN KINASE/FMN ADENYLYLTRANSFERASE"/>
    <property type="match status" value="1"/>
</dbReference>
<evidence type="ECO:0000256" key="4">
    <source>
        <dbReference type="ARBA" id="ARBA00022643"/>
    </source>
</evidence>
<evidence type="ECO:0000256" key="1">
    <source>
        <dbReference type="ARBA" id="ARBA00005201"/>
    </source>
</evidence>
<dbReference type="InterPro" id="IPR015865">
    <property type="entry name" value="Riboflavin_kinase_bac/euk"/>
</dbReference>
<feature type="region of interest" description="Disordered" evidence="8">
    <location>
        <begin position="71"/>
        <end position="92"/>
    </location>
</feature>
<dbReference type="Proteomes" id="UP000002173">
    <property type="component" value="Unassembled WGS sequence"/>
</dbReference>
<dbReference type="GO" id="GO:0008531">
    <property type="term" value="F:riboflavin kinase activity"/>
    <property type="evidence" value="ECO:0007669"/>
    <property type="project" value="UniProtKB-EC"/>
</dbReference>
<gene>
    <name evidence="10" type="ORF">BBOV_I003450</name>
</gene>
<keyword evidence="4" id="KW-0288">FMN</keyword>
<dbReference type="EMBL" id="AAXT01000005">
    <property type="protein sequence ID" value="EDO05427.1"/>
    <property type="molecule type" value="Genomic_DNA"/>
</dbReference>
<evidence type="ECO:0000259" key="9">
    <source>
        <dbReference type="SMART" id="SM00904"/>
    </source>
</evidence>
<keyword evidence="5 10" id="KW-0808">Transferase</keyword>
<dbReference type="SMART" id="SM00904">
    <property type="entry name" value="Flavokinase"/>
    <property type="match status" value="1"/>
</dbReference>
<dbReference type="InterPro" id="IPR023468">
    <property type="entry name" value="Riboflavin_kinase"/>
</dbReference>
<dbReference type="GO" id="GO:0005524">
    <property type="term" value="F:ATP binding"/>
    <property type="evidence" value="ECO:0007669"/>
    <property type="project" value="UniProtKB-KW"/>
</dbReference>
<dbReference type="Gene3D" id="2.40.30.30">
    <property type="entry name" value="Riboflavin kinase-like"/>
    <property type="match status" value="1"/>
</dbReference>
<dbReference type="GeneID" id="5477211"/>
<name>A7AWJ9_BABBO</name>
<sequence>MVESEDHACHKNIVIIVDADTCVIDTKTALINVLGTVANIHRRSLRSPWASNASKEIESLKSSVKSTCDHATRQAKADTSARRSSEVTKSTSSNIREDLLHIPNGGVKHINGIVKTYCVGFPEFINDQRVLQKLIYNIKEEVIPSASTIRKALLLGDSLIQCANKFNAEKVESLKQVYTSSHISYIRTDGSIKRLQIVDETESLELTPLSEFVESIALASYQRQTQLDFLDHSGDAVKRLLEVAGFDVSLVSVQVVFTAQLPAALRKLINIAGTLQSVGFNIDFVHPQEIASYSEKGGPVNYILYPKESPVIDYIFNQLQISSLVKLVNKSVFTQGCTAEDSETNKVNLLKEPEINLFKGLAAAYLRFTVPVIIQGTVIEGFGRGASSLGVPTANLDCSSIPHLVPGVYFGTCRLQGNAEVDPNTILDTILSVGFNPHFDHATYSIEPYIYHSFNYPLLGQHLELNIKGLLRTEARFDSLGHLIAAIQTDILEHKLIVSKWES</sequence>
<reference evidence="11" key="3">
    <citation type="journal article" date="2021" name="Int. J. Parasitol.">
        <title>Comparative analysis of gene expression between Babesia bovis blood stages and kinetes allowed by improved genome annotation.</title>
        <authorList>
            <person name="Ueti M.W."/>
            <person name="Johnson W.C."/>
            <person name="Kappmeyer L.S."/>
            <person name="Herndon D.R."/>
            <person name="Mousel M.R."/>
            <person name="Reif K.E."/>
            <person name="Taus N.S."/>
            <person name="Ifeonu O.O."/>
            <person name="Silva J.C."/>
            <person name="Suarez C.E."/>
            <person name="Brayton K.A."/>
        </authorList>
    </citation>
    <scope>NUCLEOTIDE SEQUENCE [LARGE SCALE GENOMIC DNA]</scope>
</reference>
<dbReference type="eggNOG" id="KOG3110">
    <property type="taxonomic scope" value="Eukaryota"/>
</dbReference>
<keyword evidence="3" id="KW-0285">Flavoprotein</keyword>
<accession>A7AWJ9</accession>
<evidence type="ECO:0000256" key="7">
    <source>
        <dbReference type="ARBA" id="ARBA00022840"/>
    </source>
</evidence>
<dbReference type="EC" id="2.7.1.26" evidence="2"/>
<dbReference type="AlphaFoldDB" id="A7AWJ9"/>
<evidence type="ECO:0000313" key="11">
    <source>
        <dbReference type="Proteomes" id="UP000002173"/>
    </source>
</evidence>
<dbReference type="SUPFAM" id="SSF82114">
    <property type="entry name" value="Riboflavin kinase-like"/>
    <property type="match status" value="1"/>
</dbReference>
<dbReference type="STRING" id="5865.A7AWJ9"/>
<protein>
    <recommendedName>
        <fullName evidence="2">riboflavin kinase</fullName>
        <ecNumber evidence="2">2.7.1.26</ecNumber>
    </recommendedName>
</protein>
<dbReference type="GO" id="GO:0009398">
    <property type="term" value="P:FMN biosynthetic process"/>
    <property type="evidence" value="ECO:0007669"/>
    <property type="project" value="UniProtKB-UniPathway"/>
</dbReference>
<comment type="caution">
    <text evidence="10">The sequence shown here is derived from an EMBL/GenBank/DDBJ whole genome shotgun (WGS) entry which is preliminary data.</text>
</comment>
<reference evidence="11" key="2">
    <citation type="journal article" date="2020" name="Data Brief">
        <title>Transcriptome dataset of Babesia bovis life stages within vertebrate and invertebrate hosts.</title>
        <authorList>
            <person name="Ueti M.W."/>
            <person name="Johnson W.C."/>
            <person name="Kappmeyer L.S."/>
            <person name="Herndon D.R."/>
            <person name="Mousel M.R."/>
            <person name="Reif K.E."/>
            <person name="Taus N.S."/>
            <person name="Ifeonu O.O."/>
            <person name="Silva J.C."/>
            <person name="Suarez C.E."/>
            <person name="Brayton K.A."/>
        </authorList>
    </citation>
    <scope>NUCLEOTIDE SEQUENCE [LARGE SCALE GENOMIC DNA]</scope>
</reference>
<feature type="domain" description="Riboflavin kinase" evidence="9">
    <location>
        <begin position="371"/>
        <end position="499"/>
    </location>
</feature>
<dbReference type="RefSeq" id="XP_001608995.1">
    <property type="nucleotide sequence ID" value="XM_001608945.1"/>
</dbReference>
<feature type="compositionally biased region" description="Basic and acidic residues" evidence="8">
    <location>
        <begin position="71"/>
        <end position="86"/>
    </location>
</feature>
<dbReference type="Pfam" id="PF01687">
    <property type="entry name" value="Flavokinase"/>
    <property type="match status" value="1"/>
</dbReference>
<evidence type="ECO:0000256" key="6">
    <source>
        <dbReference type="ARBA" id="ARBA00022741"/>
    </source>
</evidence>
<organism evidence="10 11">
    <name type="scientific">Babesia bovis</name>
    <dbReference type="NCBI Taxonomy" id="5865"/>
    <lineage>
        <taxon>Eukaryota</taxon>
        <taxon>Sar</taxon>
        <taxon>Alveolata</taxon>
        <taxon>Apicomplexa</taxon>
        <taxon>Aconoidasida</taxon>
        <taxon>Piroplasmida</taxon>
        <taxon>Babesiidae</taxon>
        <taxon>Babesia</taxon>
    </lineage>
</organism>
<dbReference type="KEGG" id="bbo:BBOV_I003450"/>
<comment type="pathway">
    <text evidence="1">Cofactor biosynthesis; FMN biosynthesis; FMN from riboflavin (ATP route): step 1/1.</text>
</comment>
<evidence type="ECO:0000256" key="5">
    <source>
        <dbReference type="ARBA" id="ARBA00022679"/>
    </source>
</evidence>
<dbReference type="UniPathway" id="UPA00276">
    <property type="reaction ID" value="UER00406"/>
</dbReference>
<dbReference type="PANTHER" id="PTHR22749:SF6">
    <property type="entry name" value="RIBOFLAVIN KINASE"/>
    <property type="match status" value="1"/>
</dbReference>
<dbReference type="GO" id="GO:0009231">
    <property type="term" value="P:riboflavin biosynthetic process"/>
    <property type="evidence" value="ECO:0007669"/>
    <property type="project" value="InterPro"/>
</dbReference>
<dbReference type="InterPro" id="IPR023465">
    <property type="entry name" value="Riboflavin_kinase_dom_sf"/>
</dbReference>
<evidence type="ECO:0000256" key="2">
    <source>
        <dbReference type="ARBA" id="ARBA00012105"/>
    </source>
</evidence>
<proteinExistence type="predicted"/>
<keyword evidence="6" id="KW-0547">Nucleotide-binding</keyword>
<keyword evidence="11" id="KW-1185">Reference proteome</keyword>
<keyword evidence="7" id="KW-0067">ATP-binding</keyword>
<evidence type="ECO:0000256" key="3">
    <source>
        <dbReference type="ARBA" id="ARBA00022630"/>
    </source>
</evidence>